<dbReference type="SUPFAM" id="SSF47473">
    <property type="entry name" value="EF-hand"/>
    <property type="match status" value="1"/>
</dbReference>
<name>A0AAU9Y048_9CNID</name>
<dbReference type="SUPFAM" id="SSF46966">
    <property type="entry name" value="Spectrin repeat"/>
    <property type="match status" value="1"/>
</dbReference>
<dbReference type="InterPro" id="IPR043197">
    <property type="entry name" value="Plakin"/>
</dbReference>
<dbReference type="PANTHER" id="PTHR23169:SF34">
    <property type="entry name" value="MICROTUBULE-ACTIN CROSS-LINKING FACTOR 1"/>
    <property type="match status" value="1"/>
</dbReference>
<evidence type="ECO:0000313" key="3">
    <source>
        <dbReference type="Proteomes" id="UP001159428"/>
    </source>
</evidence>
<dbReference type="Gene3D" id="1.20.58.60">
    <property type="match status" value="1"/>
</dbReference>
<dbReference type="GO" id="GO:0045104">
    <property type="term" value="P:intermediate filament cytoskeleton organization"/>
    <property type="evidence" value="ECO:0007669"/>
    <property type="project" value="InterPro"/>
</dbReference>
<dbReference type="Gene3D" id="1.10.238.10">
    <property type="entry name" value="EF-hand"/>
    <property type="match status" value="1"/>
</dbReference>
<dbReference type="PANTHER" id="PTHR23169">
    <property type="entry name" value="ENVOPLAKIN"/>
    <property type="match status" value="1"/>
</dbReference>
<keyword evidence="3" id="KW-1185">Reference proteome</keyword>
<accession>A0AAU9Y048</accession>
<gene>
    <name evidence="2" type="ORF">PMEA_00035430</name>
</gene>
<dbReference type="InterPro" id="IPR011992">
    <property type="entry name" value="EF-hand-dom_pair"/>
</dbReference>
<dbReference type="PROSITE" id="PS50222">
    <property type="entry name" value="EF_HAND_2"/>
    <property type="match status" value="1"/>
</dbReference>
<organism evidence="2 3">
    <name type="scientific">Pocillopora meandrina</name>
    <dbReference type="NCBI Taxonomy" id="46732"/>
    <lineage>
        <taxon>Eukaryota</taxon>
        <taxon>Metazoa</taxon>
        <taxon>Cnidaria</taxon>
        <taxon>Anthozoa</taxon>
        <taxon>Hexacorallia</taxon>
        <taxon>Scleractinia</taxon>
        <taxon>Astrocoeniina</taxon>
        <taxon>Pocilloporidae</taxon>
        <taxon>Pocillopora</taxon>
    </lineage>
</organism>
<evidence type="ECO:0000313" key="2">
    <source>
        <dbReference type="EMBL" id="CAH3163177.1"/>
    </source>
</evidence>
<dbReference type="EMBL" id="CALNXJ010000090">
    <property type="protein sequence ID" value="CAH3163177.1"/>
    <property type="molecule type" value="Genomic_DNA"/>
</dbReference>
<dbReference type="InterPro" id="IPR002048">
    <property type="entry name" value="EF_hand_dom"/>
</dbReference>
<dbReference type="GO" id="GO:0005509">
    <property type="term" value="F:calcium ion binding"/>
    <property type="evidence" value="ECO:0007669"/>
    <property type="project" value="InterPro"/>
</dbReference>
<dbReference type="AlphaFoldDB" id="A0AAU9Y048"/>
<evidence type="ECO:0000259" key="1">
    <source>
        <dbReference type="PROSITE" id="PS50222"/>
    </source>
</evidence>
<comment type="caution">
    <text evidence="2">The sequence shown here is derived from an EMBL/GenBank/DDBJ whole genome shotgun (WGS) entry which is preliminary data.</text>
</comment>
<feature type="domain" description="EF-hand" evidence="1">
    <location>
        <begin position="112"/>
        <end position="147"/>
    </location>
</feature>
<sequence length="192" mass="22877">MTLLEDHKGFQEEMAKKQPTYDRLTKSVKRRGSKLTLVTSPGSSFTRSGSTTLDKNHPALLHLSKRWQHLWLLSMERLRRLQEKLERIAIRRASAKFDFNEWKSRFNKWLRDSKSRVLDIFRRMDQDRDGKLTREQFISGVLSTCFPTERWEMEIVASKFERDGLIDYKEFVNSLKDKKPTKKPEKPKTEEQ</sequence>
<protein>
    <recommendedName>
        <fullName evidence="1">EF-hand domain-containing protein</fullName>
    </recommendedName>
</protein>
<reference evidence="2 3" key="1">
    <citation type="submission" date="2022-05" db="EMBL/GenBank/DDBJ databases">
        <authorList>
            <consortium name="Genoscope - CEA"/>
            <person name="William W."/>
        </authorList>
    </citation>
    <scope>NUCLEOTIDE SEQUENCE [LARGE SCALE GENOMIC DNA]</scope>
</reference>
<proteinExistence type="predicted"/>
<dbReference type="Proteomes" id="UP001159428">
    <property type="component" value="Unassembled WGS sequence"/>
</dbReference>